<dbReference type="PROSITE" id="PS50206">
    <property type="entry name" value="RHODANESE_3"/>
    <property type="match status" value="1"/>
</dbReference>
<protein>
    <recommendedName>
        <fullName evidence="1">Rhodanese domain-containing protein</fullName>
    </recommendedName>
</protein>
<keyword evidence="2" id="KW-0614">Plasmid</keyword>
<dbReference type="PANTHER" id="PTHR43031">
    <property type="entry name" value="FAD-DEPENDENT OXIDOREDUCTASE"/>
    <property type="match status" value="1"/>
</dbReference>
<dbReference type="SMART" id="SM00450">
    <property type="entry name" value="RHOD"/>
    <property type="match status" value="1"/>
</dbReference>
<dbReference type="PANTHER" id="PTHR43031:SF7">
    <property type="entry name" value="NITRIC OXIDE REDUCTASE FLRD-NAD(+) REDUCTASE"/>
    <property type="match status" value="1"/>
</dbReference>
<dbReference type="Proteomes" id="UP000005667">
    <property type="component" value="Plasmid AZO_p1"/>
</dbReference>
<sequence>MSTEHKIVDLDPAEAKARLDRGEAVLVDVREPYEYGAERIPGALLYPLVTFDPKAFPAMWGDRMVILQCGTGRRSGMAAQRMIEAGAGTVHHVKGGLNAWKEAKLPILGLNPTTGVIEPKSYG</sequence>
<dbReference type="HOGENOM" id="CLU_089574_6_3_5"/>
<evidence type="ECO:0000313" key="2">
    <source>
        <dbReference type="EMBL" id="CBS88519.1"/>
    </source>
</evidence>
<dbReference type="Pfam" id="PF00581">
    <property type="entry name" value="Rhodanese"/>
    <property type="match status" value="1"/>
</dbReference>
<dbReference type="Gene3D" id="3.40.250.10">
    <property type="entry name" value="Rhodanese-like domain"/>
    <property type="match status" value="1"/>
</dbReference>
<dbReference type="EMBL" id="FQ311869">
    <property type="protein sequence ID" value="CBS88519.1"/>
    <property type="molecule type" value="Genomic_DNA"/>
</dbReference>
<dbReference type="KEGG" id="ali:AZOLI_p10227"/>
<geneLocation type="plasmid" evidence="2 3">
    <name>AZO_p1</name>
</geneLocation>
<dbReference type="CDD" id="cd00158">
    <property type="entry name" value="RHOD"/>
    <property type="match status" value="1"/>
</dbReference>
<evidence type="ECO:0000313" key="3">
    <source>
        <dbReference type="Proteomes" id="UP000005667"/>
    </source>
</evidence>
<name>G7ZB84_AZOL4</name>
<dbReference type="OrthoDB" id="9807812at2"/>
<dbReference type="InterPro" id="IPR001763">
    <property type="entry name" value="Rhodanese-like_dom"/>
</dbReference>
<dbReference type="InterPro" id="IPR050229">
    <property type="entry name" value="GlpE_sulfurtransferase"/>
</dbReference>
<reference evidence="3" key="1">
    <citation type="journal article" date="2011" name="PLoS Genet.">
        <title>Azospirillum genomes reveal transition of bacteria from aquatic to terrestrial environments.</title>
        <authorList>
            <person name="Wisniewski-Dye F."/>
            <person name="Borziak K."/>
            <person name="Khalsa-Moyers G."/>
            <person name="Alexandre G."/>
            <person name="Sukharnikov L.O."/>
            <person name="Wuichet K."/>
            <person name="Hurst G.B."/>
            <person name="McDonald W.H."/>
            <person name="Robertson J.S."/>
            <person name="Barbe V."/>
            <person name="Calteau A."/>
            <person name="Rouy Z."/>
            <person name="Mangenot S."/>
            <person name="Prigent-Combaret C."/>
            <person name="Normand P."/>
            <person name="Boyer M."/>
            <person name="Siguier P."/>
            <person name="Dessaux Y."/>
            <person name="Elmerich C."/>
            <person name="Condemine G."/>
            <person name="Krishnen G."/>
            <person name="Kennedy I."/>
            <person name="Paterson A.H."/>
            <person name="Gonzalez V."/>
            <person name="Mavingui P."/>
            <person name="Zhulin I.B."/>
        </authorList>
    </citation>
    <scope>NUCLEOTIDE SEQUENCE [LARGE SCALE GENOMIC DNA]</scope>
    <source>
        <strain evidence="3">4B</strain>
    </source>
</reference>
<dbReference type="AlphaFoldDB" id="G7ZB84"/>
<dbReference type="RefSeq" id="WP_014187977.1">
    <property type="nucleotide sequence ID" value="NC_016585.1"/>
</dbReference>
<organism evidence="2 3">
    <name type="scientific">Azospirillum lipoferum (strain 4B)</name>
    <dbReference type="NCBI Taxonomy" id="862719"/>
    <lineage>
        <taxon>Bacteria</taxon>
        <taxon>Pseudomonadati</taxon>
        <taxon>Pseudomonadota</taxon>
        <taxon>Alphaproteobacteria</taxon>
        <taxon>Rhodospirillales</taxon>
        <taxon>Azospirillaceae</taxon>
        <taxon>Azospirillum</taxon>
    </lineage>
</organism>
<dbReference type="InterPro" id="IPR036873">
    <property type="entry name" value="Rhodanese-like_dom_sf"/>
</dbReference>
<proteinExistence type="predicted"/>
<feature type="domain" description="Rhodanese" evidence="1">
    <location>
        <begin position="20"/>
        <end position="109"/>
    </location>
</feature>
<gene>
    <name evidence="2" type="ordered locus">AZOLI_p10227</name>
</gene>
<dbReference type="SUPFAM" id="SSF52821">
    <property type="entry name" value="Rhodanese/Cell cycle control phosphatase"/>
    <property type="match status" value="1"/>
</dbReference>
<accession>G7ZB84</accession>
<keyword evidence="3" id="KW-1185">Reference proteome</keyword>
<evidence type="ECO:0000259" key="1">
    <source>
        <dbReference type="PROSITE" id="PS50206"/>
    </source>
</evidence>